<protein>
    <submittedName>
        <fullName evidence="1">Uncharacterized protein</fullName>
    </submittedName>
</protein>
<sequence length="51" mass="5805">MAIFPMSQLQIFDTTIKVKNTTRDRLAKLGTKAHTYDLIIVELLDAVEVKN</sequence>
<dbReference type="EMBL" id="JACATH010000006">
    <property type="protein sequence ID" value="NWJ57452.1"/>
    <property type="molecule type" value="Genomic_DNA"/>
</dbReference>
<proteinExistence type="predicted"/>
<name>A0A7K4MVE5_9ARCH</name>
<evidence type="ECO:0000313" key="2">
    <source>
        <dbReference type="Proteomes" id="UP000575480"/>
    </source>
</evidence>
<organism evidence="1 2">
    <name type="scientific">Marine Group I thaumarchaeote</name>
    <dbReference type="NCBI Taxonomy" id="2511932"/>
    <lineage>
        <taxon>Archaea</taxon>
        <taxon>Nitrososphaerota</taxon>
        <taxon>Marine Group I</taxon>
    </lineage>
</organism>
<gene>
    <name evidence="1" type="ORF">HX858_06850</name>
</gene>
<evidence type="ECO:0000313" key="1">
    <source>
        <dbReference type="EMBL" id="NWJ57452.1"/>
    </source>
</evidence>
<dbReference type="Proteomes" id="UP000575480">
    <property type="component" value="Unassembled WGS sequence"/>
</dbReference>
<comment type="caution">
    <text evidence="1">The sequence shown here is derived from an EMBL/GenBank/DDBJ whole genome shotgun (WGS) entry which is preliminary data.</text>
</comment>
<accession>A0A7K4MVE5</accession>
<dbReference type="AlphaFoldDB" id="A0A7K4MVE5"/>
<reference evidence="1 2" key="1">
    <citation type="journal article" date="2019" name="Environ. Microbiol.">
        <title>Genomics insights into ecotype formation of ammonia-oxidizing archaea in the deep ocean.</title>
        <authorList>
            <person name="Wang Y."/>
            <person name="Huang J.M."/>
            <person name="Cui G.J."/>
            <person name="Nunoura T."/>
            <person name="Takaki Y."/>
            <person name="Li W.L."/>
            <person name="Li J."/>
            <person name="Gao Z.M."/>
            <person name="Takai K."/>
            <person name="Zhang A.Q."/>
            <person name="Stepanauskas R."/>
        </authorList>
    </citation>
    <scope>NUCLEOTIDE SEQUENCE [LARGE SCALE GENOMIC DNA]</scope>
    <source>
        <strain evidence="1 2">L15a</strain>
    </source>
</reference>